<evidence type="ECO:0000313" key="4">
    <source>
        <dbReference type="Proteomes" id="UP001488838"/>
    </source>
</evidence>
<keyword evidence="2" id="KW-1133">Transmembrane helix</keyword>
<keyword evidence="2" id="KW-0472">Membrane</keyword>
<organism evidence="3 4">
    <name type="scientific">Myodes glareolus</name>
    <name type="common">Bank vole</name>
    <name type="synonym">Clethrionomys glareolus</name>
    <dbReference type="NCBI Taxonomy" id="447135"/>
    <lineage>
        <taxon>Eukaryota</taxon>
        <taxon>Metazoa</taxon>
        <taxon>Chordata</taxon>
        <taxon>Craniata</taxon>
        <taxon>Vertebrata</taxon>
        <taxon>Euteleostomi</taxon>
        <taxon>Mammalia</taxon>
        <taxon>Eutheria</taxon>
        <taxon>Euarchontoglires</taxon>
        <taxon>Glires</taxon>
        <taxon>Rodentia</taxon>
        <taxon>Myomorpha</taxon>
        <taxon>Muroidea</taxon>
        <taxon>Cricetidae</taxon>
        <taxon>Arvicolinae</taxon>
        <taxon>Myodes</taxon>
    </lineage>
</organism>
<keyword evidence="2" id="KW-0812">Transmembrane</keyword>
<evidence type="ECO:0000256" key="2">
    <source>
        <dbReference type="SAM" id="Phobius"/>
    </source>
</evidence>
<protein>
    <submittedName>
        <fullName evidence="3">Uncharacterized protein</fullName>
    </submittedName>
</protein>
<accession>A0AAW0I7W2</accession>
<reference evidence="3 4" key="1">
    <citation type="journal article" date="2023" name="bioRxiv">
        <title>Conserved and derived expression patterns and positive selection on dental genes reveal complex evolutionary context of ever-growing rodent molars.</title>
        <authorList>
            <person name="Calamari Z.T."/>
            <person name="Song A."/>
            <person name="Cohen E."/>
            <person name="Akter M."/>
            <person name="Roy R.D."/>
            <person name="Hallikas O."/>
            <person name="Christensen M.M."/>
            <person name="Li P."/>
            <person name="Marangoni P."/>
            <person name="Jernvall J."/>
            <person name="Klein O.D."/>
        </authorList>
    </citation>
    <scope>NUCLEOTIDE SEQUENCE [LARGE SCALE GENOMIC DNA]</scope>
    <source>
        <strain evidence="3">V071</strain>
    </source>
</reference>
<evidence type="ECO:0000256" key="1">
    <source>
        <dbReference type="SAM" id="MobiDB-lite"/>
    </source>
</evidence>
<dbReference type="EMBL" id="JBBHLL010000195">
    <property type="protein sequence ID" value="KAK7810482.1"/>
    <property type="molecule type" value="Genomic_DNA"/>
</dbReference>
<keyword evidence="4" id="KW-1185">Reference proteome</keyword>
<gene>
    <name evidence="3" type="ORF">U0070_025130</name>
</gene>
<dbReference type="AlphaFoldDB" id="A0AAW0I7W2"/>
<comment type="caution">
    <text evidence="3">The sequence shown here is derived from an EMBL/GenBank/DDBJ whole genome shotgun (WGS) entry which is preliminary data.</text>
</comment>
<feature type="transmembrane region" description="Helical" evidence="2">
    <location>
        <begin position="27"/>
        <end position="46"/>
    </location>
</feature>
<dbReference type="Proteomes" id="UP001488838">
    <property type="component" value="Unassembled WGS sequence"/>
</dbReference>
<feature type="compositionally biased region" description="Polar residues" evidence="1">
    <location>
        <begin position="66"/>
        <end position="88"/>
    </location>
</feature>
<feature type="region of interest" description="Disordered" evidence="1">
    <location>
        <begin position="66"/>
        <end position="99"/>
    </location>
</feature>
<sequence>MQERLPEDEAPGRQRLKFLGTLHGARGWLLALCVPCLGVTLLCYLFSDDLKLLSWQVHVPKLLQGTTNAHPSQDQELQPTPPLSTSLHPCQDPGPLSDLTVVQGSPRVLPACPEESPRPLGSTT</sequence>
<proteinExistence type="predicted"/>
<name>A0AAW0I7W2_MYOGA</name>
<evidence type="ECO:0000313" key="3">
    <source>
        <dbReference type="EMBL" id="KAK7810482.1"/>
    </source>
</evidence>